<name>A0ABT1WJ14_9BURK</name>
<dbReference type="RefSeq" id="WP_256765316.1">
    <property type="nucleotide sequence ID" value="NZ_JANIGO010000005.1"/>
</dbReference>
<evidence type="ECO:0000256" key="3">
    <source>
        <dbReference type="ARBA" id="ARBA00022490"/>
    </source>
</evidence>
<comment type="similarity">
    <text evidence="2 6">Belongs to the FliS family.</text>
</comment>
<keyword evidence="4 6" id="KW-1005">Bacterial flagellum biogenesis</keyword>
<evidence type="ECO:0000256" key="1">
    <source>
        <dbReference type="ARBA" id="ARBA00004514"/>
    </source>
</evidence>
<evidence type="ECO:0000256" key="6">
    <source>
        <dbReference type="PIRNR" id="PIRNR039090"/>
    </source>
</evidence>
<dbReference type="NCBIfam" id="TIGR00208">
    <property type="entry name" value="fliS"/>
    <property type="match status" value="1"/>
</dbReference>
<evidence type="ECO:0000313" key="7">
    <source>
        <dbReference type="EMBL" id="MCQ8897511.1"/>
    </source>
</evidence>
<comment type="subcellular location">
    <subcellularLocation>
        <location evidence="1 6">Cytoplasm</location>
        <location evidence="1 6">Cytosol</location>
    </subcellularLocation>
</comment>
<keyword evidence="5" id="KW-0143">Chaperone</keyword>
<dbReference type="PANTHER" id="PTHR34773:SF1">
    <property type="entry name" value="FLAGELLAR SECRETION CHAPERONE FLIS"/>
    <property type="match status" value="1"/>
</dbReference>
<dbReference type="EMBL" id="JANIGO010000005">
    <property type="protein sequence ID" value="MCQ8897511.1"/>
    <property type="molecule type" value="Genomic_DNA"/>
</dbReference>
<accession>A0ABT1WJ14</accession>
<evidence type="ECO:0000256" key="4">
    <source>
        <dbReference type="ARBA" id="ARBA00022795"/>
    </source>
</evidence>
<reference evidence="7 8" key="1">
    <citation type="submission" date="2022-07" db="EMBL/GenBank/DDBJ databases">
        <authorList>
            <person name="Xamxidin M."/>
            <person name="Wu M."/>
        </authorList>
    </citation>
    <scope>NUCLEOTIDE SEQUENCE [LARGE SCALE GENOMIC DNA]</scope>
    <source>
        <strain evidence="7 8">NBRC 111650</strain>
    </source>
</reference>
<keyword evidence="7" id="KW-0969">Cilium</keyword>
<keyword evidence="3 6" id="KW-0963">Cytoplasm</keyword>
<dbReference type="InterPro" id="IPR036584">
    <property type="entry name" value="FliS_sf"/>
</dbReference>
<keyword evidence="7" id="KW-0966">Cell projection</keyword>
<dbReference type="PIRSF" id="PIRSF039090">
    <property type="entry name" value="Flis"/>
    <property type="match status" value="1"/>
</dbReference>
<comment type="caution">
    <text evidence="7">The sequence shown here is derived from an EMBL/GenBank/DDBJ whole genome shotgun (WGS) entry which is preliminary data.</text>
</comment>
<dbReference type="Proteomes" id="UP001204142">
    <property type="component" value="Unassembled WGS sequence"/>
</dbReference>
<evidence type="ECO:0000256" key="2">
    <source>
        <dbReference type="ARBA" id="ARBA00008787"/>
    </source>
</evidence>
<dbReference type="Pfam" id="PF02561">
    <property type="entry name" value="FliS"/>
    <property type="match status" value="1"/>
</dbReference>
<evidence type="ECO:0000256" key="5">
    <source>
        <dbReference type="ARBA" id="ARBA00023186"/>
    </source>
</evidence>
<proteinExistence type="inferred from homology"/>
<keyword evidence="8" id="KW-1185">Reference proteome</keyword>
<keyword evidence="7" id="KW-0282">Flagellum</keyword>
<protein>
    <recommendedName>
        <fullName evidence="6">Flagellar secretion chaperone FliS</fullName>
    </recommendedName>
</protein>
<dbReference type="CDD" id="cd16098">
    <property type="entry name" value="FliS"/>
    <property type="match status" value="1"/>
</dbReference>
<dbReference type="SUPFAM" id="SSF101116">
    <property type="entry name" value="Flagellar export chaperone FliS"/>
    <property type="match status" value="1"/>
</dbReference>
<dbReference type="Gene3D" id="1.20.120.340">
    <property type="entry name" value="Flagellar protein FliS"/>
    <property type="match status" value="1"/>
</dbReference>
<dbReference type="InterPro" id="IPR003713">
    <property type="entry name" value="FliS"/>
</dbReference>
<sequence length="149" mass="16184">MNAFDVNVDIARMYGAKAYKSVDLNTAVISATPHGLITMLMDEAIKRMRLAVIHMEERRYAEKGTCIGKAIQIIQDGLMAALNMEEGGEIALRLKGLYEYTTQQLVLSSARNDPALLQVCIDIMGEIRAGWVEIAHVADSAAKSASAGV</sequence>
<organism evidence="7 8">
    <name type="scientific">Limnobacter humi</name>
    <dbReference type="NCBI Taxonomy" id="1778671"/>
    <lineage>
        <taxon>Bacteria</taxon>
        <taxon>Pseudomonadati</taxon>
        <taxon>Pseudomonadota</taxon>
        <taxon>Betaproteobacteria</taxon>
        <taxon>Burkholderiales</taxon>
        <taxon>Burkholderiaceae</taxon>
        <taxon>Limnobacter</taxon>
    </lineage>
</organism>
<dbReference type="PANTHER" id="PTHR34773">
    <property type="entry name" value="FLAGELLAR SECRETION CHAPERONE FLIS"/>
    <property type="match status" value="1"/>
</dbReference>
<gene>
    <name evidence="7" type="primary">fliS</name>
    <name evidence="7" type="ORF">NQT62_13805</name>
</gene>
<evidence type="ECO:0000313" key="8">
    <source>
        <dbReference type="Proteomes" id="UP001204142"/>
    </source>
</evidence>